<dbReference type="Proteomes" id="UP001431019">
    <property type="component" value="Unassembled WGS sequence"/>
</dbReference>
<evidence type="ECO:0000256" key="1">
    <source>
        <dbReference type="ARBA" id="ARBA00022649"/>
    </source>
</evidence>
<dbReference type="InterPro" id="IPR035093">
    <property type="entry name" value="RelE/ParE_toxin_dom_sf"/>
</dbReference>
<dbReference type="RefSeq" id="WP_230513212.1">
    <property type="nucleotide sequence ID" value="NZ_JAJITD010000022.1"/>
</dbReference>
<name>A0ABS8K445_9BURK</name>
<evidence type="ECO:0000313" key="2">
    <source>
        <dbReference type="EMBL" id="MCC8396931.1"/>
    </source>
</evidence>
<proteinExistence type="predicted"/>
<dbReference type="Gene3D" id="3.30.2310.20">
    <property type="entry name" value="RelE-like"/>
    <property type="match status" value="1"/>
</dbReference>
<sequence>MTARAVWTVRVSTVAQDDFSRIIGWTTREFGPQQARVYSQTLRSTLRDMAAGPALTGVAARDDIAPGLLTLHVARKGRKGRHFVMFRVVSDETRVLDVVRILHDAMDPALHIPSS</sequence>
<dbReference type="Pfam" id="PF05016">
    <property type="entry name" value="ParE_toxin"/>
    <property type="match status" value="1"/>
</dbReference>
<evidence type="ECO:0000313" key="3">
    <source>
        <dbReference type="Proteomes" id="UP001431019"/>
    </source>
</evidence>
<dbReference type="InterPro" id="IPR007712">
    <property type="entry name" value="RelE/ParE_toxin"/>
</dbReference>
<comment type="caution">
    <text evidence="2">The sequence shown here is derived from an EMBL/GenBank/DDBJ whole genome shotgun (WGS) entry which is preliminary data.</text>
</comment>
<keyword evidence="3" id="KW-1185">Reference proteome</keyword>
<keyword evidence="1" id="KW-1277">Toxin-antitoxin system</keyword>
<accession>A0ABS8K445</accession>
<reference evidence="2 3" key="1">
    <citation type="submission" date="2021-11" db="EMBL/GenBank/DDBJ databases">
        <authorList>
            <person name="Oh E.-T."/>
            <person name="Kim S.-B."/>
        </authorList>
    </citation>
    <scope>NUCLEOTIDE SEQUENCE [LARGE SCALE GENOMIC DNA]</scope>
    <source>
        <strain evidence="2 3">MMS20-SJTR3</strain>
    </source>
</reference>
<protein>
    <submittedName>
        <fullName evidence="2">Type II toxin-antitoxin system RelE/ParE family toxin</fullName>
    </submittedName>
</protein>
<organism evidence="2 3">
    <name type="scientific">Paraburkholderia sejongensis</name>
    <dbReference type="NCBI Taxonomy" id="2886946"/>
    <lineage>
        <taxon>Bacteria</taxon>
        <taxon>Pseudomonadati</taxon>
        <taxon>Pseudomonadota</taxon>
        <taxon>Betaproteobacteria</taxon>
        <taxon>Burkholderiales</taxon>
        <taxon>Burkholderiaceae</taxon>
        <taxon>Paraburkholderia</taxon>
    </lineage>
</organism>
<dbReference type="EMBL" id="JAJITD010000022">
    <property type="protein sequence ID" value="MCC8396931.1"/>
    <property type="molecule type" value="Genomic_DNA"/>
</dbReference>
<gene>
    <name evidence="2" type="ORF">LJ656_30610</name>
</gene>